<evidence type="ECO:0000313" key="2">
    <source>
        <dbReference type="Proteomes" id="UP000076083"/>
    </source>
</evidence>
<reference evidence="1 2" key="2">
    <citation type="journal article" date="2018" name="Nature">
        <title>Mutant phenotypes for thousands of bacterial genes of unknown function.</title>
        <authorList>
            <person name="Price M.N."/>
            <person name="Wetmore K.M."/>
            <person name="Waters R.J."/>
            <person name="Callaghan M."/>
            <person name="Ray J."/>
            <person name="Liu H."/>
            <person name="Kuehl J.V."/>
            <person name="Melnyk R.A."/>
            <person name="Lamson J.S."/>
            <person name="Suh Y."/>
            <person name="Carlson H.K."/>
            <person name="Esquivel Z."/>
            <person name="Sadeeshkumar H."/>
            <person name="Chakraborty R."/>
            <person name="Zane G.M."/>
            <person name="Rubin B.E."/>
            <person name="Wall J.D."/>
            <person name="Visel A."/>
            <person name="Bristow J."/>
            <person name="Blow M.J."/>
            <person name="Arkin A.P."/>
            <person name="Deutschbauer A.M."/>
        </authorList>
    </citation>
    <scope>NUCLEOTIDE SEQUENCE [LARGE SCALE GENOMIC DNA]</scope>
    <source>
        <strain evidence="1 2">FW300-N2E2</strain>
    </source>
</reference>
<sequence length="71" mass="7758">MVIFIMDGRFLLRRGSLFGNNLAPVFFCQPSIPLIRGLRFGEVGNPAFVPGFLFIGSGAFSSQSTSSDDQR</sequence>
<protein>
    <submittedName>
        <fullName evidence="1">Uncharacterized protein</fullName>
    </submittedName>
</protein>
<evidence type="ECO:0000313" key="1">
    <source>
        <dbReference type="EMBL" id="AMZ71435.1"/>
    </source>
</evidence>
<accession>A0A159ZUV1</accession>
<organism evidence="1 2">
    <name type="scientific">Pseudomonas fluorescens</name>
    <dbReference type="NCBI Taxonomy" id="294"/>
    <lineage>
        <taxon>Bacteria</taxon>
        <taxon>Pseudomonadati</taxon>
        <taxon>Pseudomonadota</taxon>
        <taxon>Gammaproteobacteria</taxon>
        <taxon>Pseudomonadales</taxon>
        <taxon>Pseudomonadaceae</taxon>
        <taxon>Pseudomonas</taxon>
    </lineage>
</organism>
<dbReference type="Proteomes" id="UP000076083">
    <property type="component" value="Chromosome"/>
</dbReference>
<name>A0A159ZUV1_PSEFL</name>
<dbReference type="EMBL" id="CP015225">
    <property type="protein sequence ID" value="AMZ71435.1"/>
    <property type="molecule type" value="Genomic_DNA"/>
</dbReference>
<reference evidence="2" key="1">
    <citation type="submission" date="2016-04" db="EMBL/GenBank/DDBJ databases">
        <authorList>
            <person name="Ray J."/>
            <person name="Price M."/>
            <person name="Deutschbauer A."/>
        </authorList>
    </citation>
    <scope>NUCLEOTIDE SEQUENCE [LARGE SCALE GENOMIC DNA]</scope>
    <source>
        <strain evidence="2">FW300-N2E2</strain>
    </source>
</reference>
<dbReference type="AlphaFoldDB" id="A0A159ZUV1"/>
<gene>
    <name evidence="1" type="ORF">TK06_10160</name>
</gene>
<proteinExistence type="predicted"/>